<comment type="caution">
    <text evidence="1">The sequence shown here is derived from an EMBL/GenBank/DDBJ whole genome shotgun (WGS) entry which is preliminary data.</text>
</comment>
<dbReference type="Proteomes" id="UP000004738">
    <property type="component" value="Unassembled WGS sequence"/>
</dbReference>
<dbReference type="AlphaFoldDB" id="K1KGR8"/>
<reference evidence="1 2" key="1">
    <citation type="journal article" date="2012" name="J. Bacteriol.">
        <title>Draft Genome Sequence of Bacillus isronensis Strain B3W22, Isolated from the Upper Atmosphere.</title>
        <authorList>
            <person name="Shivaji S."/>
            <person name="Ara S."/>
            <person name="Singh S.K."/>
            <person name="Bandi S."/>
            <person name="Singh A."/>
            <person name="Pinnaka A.K."/>
        </authorList>
    </citation>
    <scope>NUCLEOTIDE SEQUENCE [LARGE SCALE GENOMIC DNA]</scope>
    <source>
        <strain evidence="1 2">B3W22</strain>
    </source>
</reference>
<proteinExistence type="predicted"/>
<dbReference type="PATRIC" id="fig|1224748.3.peg.3903"/>
<accession>K1KGR8</accession>
<protein>
    <submittedName>
        <fullName evidence="1">Uncharacterized protein</fullName>
    </submittedName>
</protein>
<sequence length="76" mass="7904">MRGQEPALAGGGHEPAIARIVDVLGAEEHRTCIVLHPDRIGAPDQHREVLGEPRGGEGERALLGVGGCDGELHGIP</sequence>
<keyword evidence="2" id="KW-1185">Reference proteome</keyword>
<name>K1KGR8_9BACL</name>
<gene>
    <name evidence="1" type="ORF">B857_03972</name>
</gene>
<evidence type="ECO:0000313" key="1">
    <source>
        <dbReference type="EMBL" id="EKB43270.1"/>
    </source>
</evidence>
<evidence type="ECO:0000313" key="2">
    <source>
        <dbReference type="Proteomes" id="UP000004738"/>
    </source>
</evidence>
<dbReference type="EMBL" id="AMCK01000148">
    <property type="protein sequence ID" value="EKB43270.1"/>
    <property type="molecule type" value="Genomic_DNA"/>
</dbReference>
<organism evidence="1 2">
    <name type="scientific">Solibacillus isronensis B3W22</name>
    <dbReference type="NCBI Taxonomy" id="1224748"/>
    <lineage>
        <taxon>Bacteria</taxon>
        <taxon>Bacillati</taxon>
        <taxon>Bacillota</taxon>
        <taxon>Bacilli</taxon>
        <taxon>Bacillales</taxon>
        <taxon>Caryophanaceae</taxon>
        <taxon>Solibacillus</taxon>
    </lineage>
</organism>